<gene>
    <name evidence="2" type="ORF">P7K49_008994</name>
</gene>
<evidence type="ECO:0000313" key="2">
    <source>
        <dbReference type="EMBL" id="KAK2114728.1"/>
    </source>
</evidence>
<protein>
    <submittedName>
        <fullName evidence="2">Uncharacterized protein</fullName>
    </submittedName>
</protein>
<keyword evidence="3" id="KW-1185">Reference proteome</keyword>
<dbReference type="Proteomes" id="UP001266305">
    <property type="component" value="Unassembled WGS sequence"/>
</dbReference>
<feature type="region of interest" description="Disordered" evidence="1">
    <location>
        <begin position="1"/>
        <end position="51"/>
    </location>
</feature>
<dbReference type="EMBL" id="JASSZA010000004">
    <property type="protein sequence ID" value="KAK2114728.1"/>
    <property type="molecule type" value="Genomic_DNA"/>
</dbReference>
<sequence>ADVMVGAPTKSSCAPGGHIEGQEEREDPGGQLLQHDAHHPTASTRTAAIPL</sequence>
<feature type="compositionally biased region" description="Polar residues" evidence="1">
    <location>
        <begin position="41"/>
        <end position="51"/>
    </location>
</feature>
<evidence type="ECO:0000313" key="3">
    <source>
        <dbReference type="Proteomes" id="UP001266305"/>
    </source>
</evidence>
<accession>A0ABQ9W1R4</accession>
<evidence type="ECO:0000256" key="1">
    <source>
        <dbReference type="SAM" id="MobiDB-lite"/>
    </source>
</evidence>
<comment type="caution">
    <text evidence="2">The sequence shown here is derived from an EMBL/GenBank/DDBJ whole genome shotgun (WGS) entry which is preliminary data.</text>
</comment>
<proteinExistence type="predicted"/>
<feature type="non-terminal residue" evidence="2">
    <location>
        <position position="1"/>
    </location>
</feature>
<organism evidence="2 3">
    <name type="scientific">Saguinus oedipus</name>
    <name type="common">Cotton-top tamarin</name>
    <name type="synonym">Oedipomidas oedipus</name>
    <dbReference type="NCBI Taxonomy" id="9490"/>
    <lineage>
        <taxon>Eukaryota</taxon>
        <taxon>Metazoa</taxon>
        <taxon>Chordata</taxon>
        <taxon>Craniata</taxon>
        <taxon>Vertebrata</taxon>
        <taxon>Euteleostomi</taxon>
        <taxon>Mammalia</taxon>
        <taxon>Eutheria</taxon>
        <taxon>Euarchontoglires</taxon>
        <taxon>Primates</taxon>
        <taxon>Haplorrhini</taxon>
        <taxon>Platyrrhini</taxon>
        <taxon>Cebidae</taxon>
        <taxon>Callitrichinae</taxon>
        <taxon>Saguinus</taxon>
    </lineage>
</organism>
<reference evidence="2 3" key="1">
    <citation type="submission" date="2023-05" db="EMBL/GenBank/DDBJ databases">
        <title>B98-5 Cell Line De Novo Hybrid Assembly: An Optical Mapping Approach.</title>
        <authorList>
            <person name="Kananen K."/>
            <person name="Auerbach J.A."/>
            <person name="Kautto E."/>
            <person name="Blachly J.S."/>
        </authorList>
    </citation>
    <scope>NUCLEOTIDE SEQUENCE [LARGE SCALE GENOMIC DNA]</scope>
    <source>
        <strain evidence="2">B95-8</strain>
        <tissue evidence="2">Cell line</tissue>
    </source>
</reference>
<name>A0ABQ9W1R4_SAGOE</name>